<accession>A0A3N4IDF2</accession>
<organism evidence="1 2">
    <name type="scientific">Ascobolus immersus RN42</name>
    <dbReference type="NCBI Taxonomy" id="1160509"/>
    <lineage>
        <taxon>Eukaryota</taxon>
        <taxon>Fungi</taxon>
        <taxon>Dikarya</taxon>
        <taxon>Ascomycota</taxon>
        <taxon>Pezizomycotina</taxon>
        <taxon>Pezizomycetes</taxon>
        <taxon>Pezizales</taxon>
        <taxon>Ascobolaceae</taxon>
        <taxon>Ascobolus</taxon>
    </lineage>
</organism>
<dbReference type="EMBL" id="ML119672">
    <property type="protein sequence ID" value="RPA82271.1"/>
    <property type="molecule type" value="Genomic_DNA"/>
</dbReference>
<gene>
    <name evidence="1" type="ORF">BJ508DRAFT_325541</name>
</gene>
<proteinExistence type="predicted"/>
<dbReference type="Proteomes" id="UP000275078">
    <property type="component" value="Unassembled WGS sequence"/>
</dbReference>
<reference evidence="1 2" key="1">
    <citation type="journal article" date="2018" name="Nat. Ecol. Evol.">
        <title>Pezizomycetes genomes reveal the molecular basis of ectomycorrhizal truffle lifestyle.</title>
        <authorList>
            <person name="Murat C."/>
            <person name="Payen T."/>
            <person name="Noel B."/>
            <person name="Kuo A."/>
            <person name="Morin E."/>
            <person name="Chen J."/>
            <person name="Kohler A."/>
            <person name="Krizsan K."/>
            <person name="Balestrini R."/>
            <person name="Da Silva C."/>
            <person name="Montanini B."/>
            <person name="Hainaut M."/>
            <person name="Levati E."/>
            <person name="Barry K.W."/>
            <person name="Belfiori B."/>
            <person name="Cichocki N."/>
            <person name="Clum A."/>
            <person name="Dockter R.B."/>
            <person name="Fauchery L."/>
            <person name="Guy J."/>
            <person name="Iotti M."/>
            <person name="Le Tacon F."/>
            <person name="Lindquist E.A."/>
            <person name="Lipzen A."/>
            <person name="Malagnac F."/>
            <person name="Mello A."/>
            <person name="Molinier V."/>
            <person name="Miyauchi S."/>
            <person name="Poulain J."/>
            <person name="Riccioni C."/>
            <person name="Rubini A."/>
            <person name="Sitrit Y."/>
            <person name="Splivallo R."/>
            <person name="Traeger S."/>
            <person name="Wang M."/>
            <person name="Zifcakova L."/>
            <person name="Wipf D."/>
            <person name="Zambonelli A."/>
            <person name="Paolocci F."/>
            <person name="Nowrousian M."/>
            <person name="Ottonello S."/>
            <person name="Baldrian P."/>
            <person name="Spatafora J.W."/>
            <person name="Henrissat B."/>
            <person name="Nagy L.G."/>
            <person name="Aury J.M."/>
            <person name="Wincker P."/>
            <person name="Grigoriev I.V."/>
            <person name="Bonfante P."/>
            <person name="Martin F.M."/>
        </authorList>
    </citation>
    <scope>NUCLEOTIDE SEQUENCE [LARGE SCALE GENOMIC DNA]</scope>
    <source>
        <strain evidence="1 2">RN42</strain>
    </source>
</reference>
<keyword evidence="2" id="KW-1185">Reference proteome</keyword>
<evidence type="ECO:0000313" key="2">
    <source>
        <dbReference type="Proteomes" id="UP000275078"/>
    </source>
</evidence>
<name>A0A3N4IDF2_ASCIM</name>
<sequence length="108" mass="12773">MNAHYYYHKIDNEMPIPDYPTQHSAVILRDVVLEELEGKKEKRLGAVASVFDTIDSTRTSVVVWTDDISRYLAPASARLRYLIDFDRREYAIFELKHRSDGRRRLMRL</sequence>
<evidence type="ECO:0000313" key="1">
    <source>
        <dbReference type="EMBL" id="RPA82271.1"/>
    </source>
</evidence>
<protein>
    <submittedName>
        <fullName evidence="1">Uncharacterized protein</fullName>
    </submittedName>
</protein>
<dbReference type="AlphaFoldDB" id="A0A3N4IDF2"/>